<dbReference type="GeneID" id="68901020"/>
<gene>
    <name evidence="1" type="ORF">LPH55_11790</name>
</gene>
<accession>A0ABS8TY35</accession>
<name>A0ABS8TY35_9GAMM</name>
<proteinExistence type="predicted"/>
<evidence type="ECO:0000313" key="2">
    <source>
        <dbReference type="Proteomes" id="UP001430701"/>
    </source>
</evidence>
<sequence>MSDKIVVSPETEKQLGELYRHIATATSPDVATRYTEAIVSPESLDTFPLRGTMRNLACASGFHHRRVLRRPKLRNDPAQSR</sequence>
<organism evidence="1 2">
    <name type="scientific">Xylella taiwanensis</name>
    <dbReference type="NCBI Taxonomy" id="1444770"/>
    <lineage>
        <taxon>Bacteria</taxon>
        <taxon>Pseudomonadati</taxon>
        <taxon>Pseudomonadota</taxon>
        <taxon>Gammaproteobacteria</taxon>
        <taxon>Lysobacterales</taxon>
        <taxon>Lysobacteraceae</taxon>
        <taxon>Xylella</taxon>
    </lineage>
</organism>
<dbReference type="RefSeq" id="WP_230428217.1">
    <property type="nucleotide sequence ID" value="NZ_CP053627.1"/>
</dbReference>
<keyword evidence="2" id="KW-1185">Reference proteome</keyword>
<dbReference type="Proteomes" id="UP001430701">
    <property type="component" value="Unassembled WGS sequence"/>
</dbReference>
<protein>
    <recommendedName>
        <fullName evidence="3">Plasmid stabilization protein</fullName>
    </recommendedName>
</protein>
<evidence type="ECO:0008006" key="3">
    <source>
        <dbReference type="Google" id="ProtNLM"/>
    </source>
</evidence>
<comment type="caution">
    <text evidence="1">The sequence shown here is derived from an EMBL/GenBank/DDBJ whole genome shotgun (WGS) entry which is preliminary data.</text>
</comment>
<evidence type="ECO:0000313" key="1">
    <source>
        <dbReference type="EMBL" id="MCD8474118.1"/>
    </source>
</evidence>
<reference evidence="1" key="1">
    <citation type="submission" date="2021-11" db="EMBL/GenBank/DDBJ databases">
        <title>Genome sequence of Xylella taiwanensis PLS432.</title>
        <authorList>
            <person name="Weng L.-W."/>
            <person name="Su C.-C."/>
            <person name="Tsai C.-W."/>
            <person name="Kuo C.-H."/>
        </authorList>
    </citation>
    <scope>NUCLEOTIDE SEQUENCE</scope>
    <source>
        <strain evidence="1">PLS432</strain>
    </source>
</reference>
<dbReference type="EMBL" id="JAJPPU010000004">
    <property type="protein sequence ID" value="MCD8474118.1"/>
    <property type="molecule type" value="Genomic_DNA"/>
</dbReference>